<feature type="compositionally biased region" description="Polar residues" evidence="1">
    <location>
        <begin position="35"/>
        <end position="45"/>
    </location>
</feature>
<evidence type="ECO:0000313" key="2">
    <source>
        <dbReference type="EMBL" id="KAK0517758.1"/>
    </source>
</evidence>
<evidence type="ECO:0000313" key="3">
    <source>
        <dbReference type="Proteomes" id="UP001176521"/>
    </source>
</evidence>
<gene>
    <name evidence="2" type="ORF">OC842_008009</name>
</gene>
<dbReference type="Proteomes" id="UP001176521">
    <property type="component" value="Unassembled WGS sequence"/>
</dbReference>
<sequence length="218" mass="23901">MARASIARKTTGGMAPRRRKAKEAAAVRLRRRQSRPNFTKATKSWRGQQLDVGSAGNNEALITVPIQFLVYGRCDSAAYVLDMIHLCFEECGALMDSTTQAVQSQSQAISTLPNLDVLFCRDDGAQIRTGRRVEGPRVEPVKWPAEHEAPVGFAETALRRQHVALAFKTAAIARDGTCLLPGTYHGEGSAIHIAGDRNRPQYGLLLCKDLAQAFQQAR</sequence>
<evidence type="ECO:0000256" key="1">
    <source>
        <dbReference type="SAM" id="MobiDB-lite"/>
    </source>
</evidence>
<dbReference type="AlphaFoldDB" id="A0AAN6G2L9"/>
<proteinExistence type="predicted"/>
<reference evidence="2" key="1">
    <citation type="journal article" date="2023" name="PhytoFront">
        <title>Draft Genome Resources of Seven Strains of Tilletia horrida, Causal Agent of Kernel Smut of Rice.</title>
        <authorList>
            <person name="Khanal S."/>
            <person name="Antony Babu S."/>
            <person name="Zhou X.G."/>
        </authorList>
    </citation>
    <scope>NUCLEOTIDE SEQUENCE</scope>
    <source>
        <strain evidence="2">TX3</strain>
    </source>
</reference>
<name>A0AAN6G2L9_9BASI</name>
<accession>A0AAN6G2L9</accession>
<protein>
    <submittedName>
        <fullName evidence="2">Uncharacterized protein</fullName>
    </submittedName>
</protein>
<feature type="region of interest" description="Disordered" evidence="1">
    <location>
        <begin position="1"/>
        <end position="45"/>
    </location>
</feature>
<organism evidence="2 3">
    <name type="scientific">Tilletia horrida</name>
    <dbReference type="NCBI Taxonomy" id="155126"/>
    <lineage>
        <taxon>Eukaryota</taxon>
        <taxon>Fungi</taxon>
        <taxon>Dikarya</taxon>
        <taxon>Basidiomycota</taxon>
        <taxon>Ustilaginomycotina</taxon>
        <taxon>Exobasidiomycetes</taxon>
        <taxon>Tilletiales</taxon>
        <taxon>Tilletiaceae</taxon>
        <taxon>Tilletia</taxon>
    </lineage>
</organism>
<keyword evidence="3" id="KW-1185">Reference proteome</keyword>
<comment type="caution">
    <text evidence="2">The sequence shown here is derived from an EMBL/GenBank/DDBJ whole genome shotgun (WGS) entry which is preliminary data.</text>
</comment>
<dbReference type="EMBL" id="JAPDMQ010001638">
    <property type="protein sequence ID" value="KAK0517758.1"/>
    <property type="molecule type" value="Genomic_DNA"/>
</dbReference>